<proteinExistence type="predicted"/>
<gene>
    <name evidence="1" type="ORF">EHRUM2_07840</name>
</gene>
<accession>A0A161LXB1</accession>
<reference evidence="2" key="1">
    <citation type="submission" date="2016-05" db="EMBL/GenBank/DDBJ databases">
        <title>Draft genome sequences of four strains of Ehrlichia ruminantium, a tick-borne pathogen of ruminants, isolated from Zimbabwe, The Gambia and Ghana.</title>
        <authorList>
            <person name="Nakao R."/>
            <person name="Jongejan F."/>
            <person name="Sugimoto C."/>
        </authorList>
    </citation>
    <scope>NUCLEOTIDE SEQUENCE [LARGE SCALE GENOMIC DNA]</scope>
    <source>
        <strain evidence="2">Kerr Seringe</strain>
    </source>
</reference>
<evidence type="ECO:0000313" key="1">
    <source>
        <dbReference type="EMBL" id="GAT77557.1"/>
    </source>
</evidence>
<dbReference type="Proteomes" id="UP000092677">
    <property type="component" value="Unassembled WGS sequence"/>
</dbReference>
<comment type="caution">
    <text evidence="1">The sequence shown here is derived from an EMBL/GenBank/DDBJ whole genome shotgun (WGS) entry which is preliminary data.</text>
</comment>
<evidence type="ECO:0000313" key="2">
    <source>
        <dbReference type="Proteomes" id="UP000092677"/>
    </source>
</evidence>
<dbReference type="AlphaFoldDB" id="A0A161LXB1"/>
<name>A0A161LXB1_EHRRU</name>
<protein>
    <submittedName>
        <fullName evidence="1">Uncharacterized protein</fullName>
    </submittedName>
</protein>
<dbReference type="EMBL" id="BDDL01000088">
    <property type="protein sequence ID" value="GAT77557.1"/>
    <property type="molecule type" value="Genomic_DNA"/>
</dbReference>
<sequence>MFTENFIIGMLIALNIAKIEDAFADRASLSKKLHSDKYPK</sequence>
<organism evidence="1 2">
    <name type="scientific">Ehrlichia ruminantium</name>
    <name type="common">heartwater rickettsia</name>
    <name type="synonym">Cowdria ruminantium</name>
    <dbReference type="NCBI Taxonomy" id="779"/>
    <lineage>
        <taxon>Bacteria</taxon>
        <taxon>Pseudomonadati</taxon>
        <taxon>Pseudomonadota</taxon>
        <taxon>Alphaproteobacteria</taxon>
        <taxon>Rickettsiales</taxon>
        <taxon>Anaplasmataceae</taxon>
        <taxon>Ehrlichia</taxon>
    </lineage>
</organism>